<dbReference type="EMBL" id="CP006939">
    <property type="protein sequence ID" value="AHC14491.1"/>
    <property type="molecule type" value="Genomic_DNA"/>
</dbReference>
<organism evidence="11 12">
    <name type="scientific">Salinispira pacifica</name>
    <dbReference type="NCBI Taxonomy" id="1307761"/>
    <lineage>
        <taxon>Bacteria</taxon>
        <taxon>Pseudomonadati</taxon>
        <taxon>Spirochaetota</taxon>
        <taxon>Spirochaetia</taxon>
        <taxon>Spirochaetales</taxon>
        <taxon>Spirochaetaceae</taxon>
        <taxon>Salinispira</taxon>
    </lineage>
</organism>
<dbReference type="Pfam" id="PF07730">
    <property type="entry name" value="HisKA_3"/>
    <property type="match status" value="1"/>
</dbReference>
<evidence type="ECO:0000313" key="11">
    <source>
        <dbReference type="EMBL" id="AHC14491.1"/>
    </source>
</evidence>
<keyword evidence="9" id="KW-0812">Transmembrane</keyword>
<dbReference type="Gene3D" id="3.30.565.10">
    <property type="entry name" value="Histidine kinase-like ATPase, C-terminal domain"/>
    <property type="match status" value="1"/>
</dbReference>
<dbReference type="GO" id="GO:0016020">
    <property type="term" value="C:membrane"/>
    <property type="evidence" value="ECO:0007669"/>
    <property type="project" value="InterPro"/>
</dbReference>
<dbReference type="InterPro" id="IPR011712">
    <property type="entry name" value="Sig_transdc_His_kin_sub3_dim/P"/>
</dbReference>
<evidence type="ECO:0000313" key="12">
    <source>
        <dbReference type="Proteomes" id="UP000018680"/>
    </source>
</evidence>
<dbReference type="Gene3D" id="1.20.5.1930">
    <property type="match status" value="1"/>
</dbReference>
<dbReference type="SMART" id="SM00387">
    <property type="entry name" value="HATPase_c"/>
    <property type="match status" value="1"/>
</dbReference>
<dbReference type="InterPro" id="IPR003594">
    <property type="entry name" value="HATPase_dom"/>
</dbReference>
<dbReference type="CDD" id="cd16917">
    <property type="entry name" value="HATPase_UhpB-NarQ-NarX-like"/>
    <property type="match status" value="1"/>
</dbReference>
<dbReference type="Proteomes" id="UP000018680">
    <property type="component" value="Chromosome"/>
</dbReference>
<keyword evidence="5" id="KW-0547">Nucleotide-binding</keyword>
<dbReference type="GO" id="GO:0000155">
    <property type="term" value="F:phosphorelay sensor kinase activity"/>
    <property type="evidence" value="ECO:0007669"/>
    <property type="project" value="InterPro"/>
</dbReference>
<dbReference type="GO" id="GO:0005524">
    <property type="term" value="F:ATP binding"/>
    <property type="evidence" value="ECO:0007669"/>
    <property type="project" value="UniProtKB-KW"/>
</dbReference>
<sequence length="305" mass="34302">MVDRLEGEDFQALMRFSPELAASVEAFTALIHKTGTPGTMGELLEIEIHIDKVADVIENLAALQVSAFETLLFTSFILTAFLVFFYGYQGRQLAVAMEKKRRADEMKHRVTAIHETERKKLARDLHDGVSQNIALARMSLDRFPEGNAKVQLRLSLDKTFQELRNILYDLRSTEISETSLDDLIRREYNNFQDQYELTLKLDLQQDVFPRWKEDHLTQCIRILQEGLVNIIRHSGGKKGEVSLRCSAGKVILLIKDEGRGIKGGIPGMGITGMKERTALLGGTISWKSPGGKGTEIQLTIPEVLS</sequence>
<dbReference type="GO" id="GO:0046983">
    <property type="term" value="F:protein dimerization activity"/>
    <property type="evidence" value="ECO:0007669"/>
    <property type="project" value="InterPro"/>
</dbReference>
<dbReference type="Pfam" id="PF02518">
    <property type="entry name" value="HATPase_c"/>
    <property type="match status" value="1"/>
</dbReference>
<feature type="domain" description="Histidine kinase/HSP90-like ATPase" evidence="10">
    <location>
        <begin position="214"/>
        <end position="304"/>
    </location>
</feature>
<keyword evidence="9" id="KW-1133">Transmembrane helix</keyword>
<dbReference type="eggNOG" id="COG4585">
    <property type="taxonomic scope" value="Bacteria"/>
</dbReference>
<keyword evidence="4" id="KW-0808">Transferase</keyword>
<dbReference type="InterPro" id="IPR036890">
    <property type="entry name" value="HATPase_C_sf"/>
</dbReference>
<dbReference type="EC" id="2.7.13.3" evidence="2"/>
<dbReference type="SUPFAM" id="SSF55874">
    <property type="entry name" value="ATPase domain of HSP90 chaperone/DNA topoisomerase II/histidine kinase"/>
    <property type="match status" value="1"/>
</dbReference>
<evidence type="ECO:0000256" key="7">
    <source>
        <dbReference type="ARBA" id="ARBA00022840"/>
    </source>
</evidence>
<keyword evidence="6 11" id="KW-0418">Kinase</keyword>
<comment type="catalytic activity">
    <reaction evidence="1">
        <text>ATP + protein L-histidine = ADP + protein N-phospho-L-histidine.</text>
        <dbReference type="EC" id="2.7.13.3"/>
    </reaction>
</comment>
<dbReference type="STRING" id="1307761.L21SP2_1084"/>
<keyword evidence="12" id="KW-1185">Reference proteome</keyword>
<evidence type="ECO:0000256" key="8">
    <source>
        <dbReference type="ARBA" id="ARBA00023012"/>
    </source>
</evidence>
<dbReference type="PANTHER" id="PTHR24421">
    <property type="entry name" value="NITRATE/NITRITE SENSOR PROTEIN NARX-RELATED"/>
    <property type="match status" value="1"/>
</dbReference>
<evidence type="ECO:0000256" key="6">
    <source>
        <dbReference type="ARBA" id="ARBA00022777"/>
    </source>
</evidence>
<dbReference type="KEGG" id="slr:L21SP2_1084"/>
<protein>
    <recommendedName>
        <fullName evidence="2">histidine kinase</fullName>
        <ecNumber evidence="2">2.7.13.3</ecNumber>
    </recommendedName>
</protein>
<evidence type="ECO:0000256" key="2">
    <source>
        <dbReference type="ARBA" id="ARBA00012438"/>
    </source>
</evidence>
<dbReference type="PANTHER" id="PTHR24421:SF10">
    <property type="entry name" value="NITRATE_NITRITE SENSOR PROTEIN NARQ"/>
    <property type="match status" value="1"/>
</dbReference>
<feature type="transmembrane region" description="Helical" evidence="9">
    <location>
        <begin position="70"/>
        <end position="88"/>
    </location>
</feature>
<evidence type="ECO:0000256" key="4">
    <source>
        <dbReference type="ARBA" id="ARBA00022679"/>
    </source>
</evidence>
<dbReference type="InterPro" id="IPR050482">
    <property type="entry name" value="Sensor_HK_TwoCompSys"/>
</dbReference>
<accession>V5WH50</accession>
<reference evidence="11 12" key="1">
    <citation type="journal article" date="2015" name="Stand. Genomic Sci.">
        <title>Complete genome sequence and description of Salinispira pacifica gen. nov., sp. nov., a novel spirochaete isolated form a hypersaline microbial mat.</title>
        <authorList>
            <person name="Ben Hania W."/>
            <person name="Joseph M."/>
            <person name="Schumann P."/>
            <person name="Bunk B."/>
            <person name="Fiebig A."/>
            <person name="Sproer C."/>
            <person name="Klenk H.P."/>
            <person name="Fardeau M.L."/>
            <person name="Spring S."/>
        </authorList>
    </citation>
    <scope>NUCLEOTIDE SEQUENCE [LARGE SCALE GENOMIC DNA]</scope>
    <source>
        <strain evidence="11 12">L21-RPul-D2</strain>
    </source>
</reference>
<keyword evidence="8" id="KW-0902">Two-component regulatory system</keyword>
<proteinExistence type="predicted"/>
<evidence type="ECO:0000256" key="9">
    <source>
        <dbReference type="SAM" id="Phobius"/>
    </source>
</evidence>
<dbReference type="AlphaFoldDB" id="V5WH50"/>
<evidence type="ECO:0000256" key="3">
    <source>
        <dbReference type="ARBA" id="ARBA00022553"/>
    </source>
</evidence>
<name>V5WH50_9SPIO</name>
<keyword evidence="9" id="KW-0472">Membrane</keyword>
<keyword evidence="3" id="KW-0597">Phosphoprotein</keyword>
<gene>
    <name evidence="11" type="ORF">L21SP2_1084</name>
</gene>
<keyword evidence="7" id="KW-0067">ATP-binding</keyword>
<evidence type="ECO:0000256" key="1">
    <source>
        <dbReference type="ARBA" id="ARBA00000085"/>
    </source>
</evidence>
<evidence type="ECO:0000259" key="10">
    <source>
        <dbReference type="SMART" id="SM00387"/>
    </source>
</evidence>
<evidence type="ECO:0000256" key="5">
    <source>
        <dbReference type="ARBA" id="ARBA00022741"/>
    </source>
</evidence>
<dbReference type="HOGENOM" id="CLU_735256_0_0_12"/>